<proteinExistence type="predicted"/>
<accession>A0ACC3SGV4</accession>
<organism evidence="1 2">
    <name type="scientific">Zalaria obscura</name>
    <dbReference type="NCBI Taxonomy" id="2024903"/>
    <lineage>
        <taxon>Eukaryota</taxon>
        <taxon>Fungi</taxon>
        <taxon>Dikarya</taxon>
        <taxon>Ascomycota</taxon>
        <taxon>Pezizomycotina</taxon>
        <taxon>Dothideomycetes</taxon>
        <taxon>Dothideomycetidae</taxon>
        <taxon>Dothideales</taxon>
        <taxon>Zalariaceae</taxon>
        <taxon>Zalaria</taxon>
    </lineage>
</organism>
<reference evidence="1" key="1">
    <citation type="submission" date="2024-02" db="EMBL/GenBank/DDBJ databases">
        <title>Metagenome Assembled Genome of Zalaria obscura JY119.</title>
        <authorList>
            <person name="Vighnesh L."/>
            <person name="Jagadeeshwari U."/>
            <person name="Venkata Ramana C."/>
            <person name="Sasikala C."/>
        </authorList>
    </citation>
    <scope>NUCLEOTIDE SEQUENCE</scope>
    <source>
        <strain evidence="1">JY119</strain>
    </source>
</reference>
<keyword evidence="2" id="KW-1185">Reference proteome</keyword>
<name>A0ACC3SGV4_9PEZI</name>
<dbReference type="EMBL" id="JAMKPW020000014">
    <property type="protein sequence ID" value="KAK8211397.1"/>
    <property type="molecule type" value="Genomic_DNA"/>
</dbReference>
<gene>
    <name evidence="1" type="ORF">M8818_003364</name>
</gene>
<comment type="caution">
    <text evidence="1">The sequence shown here is derived from an EMBL/GenBank/DDBJ whole genome shotgun (WGS) entry which is preliminary data.</text>
</comment>
<sequence length="511" mass="56252">MAESNKPTRPDFTGMTYLEQVRYWRPFVREAIAGERSTSTHLKDSPASAPTDSVVPVATSIVALAGDATSLPTTAGASRPDSCAAPDQSQTTKLTPVGVPAPAITPLKRRATDPADDAPVQKPKFKQPLTKNASASKASRTPTQSLDPADPVPSLPSTLTASRPAVASGSKSLQQAPVPQRTTPKPPAWYEKTKLPTARARGKPSVVDVDLQVIGDGARRCKELFAQNNKVDLSMRFTSIADAIHKAKFHQVDRKILRQRRLLHNDSGLPQLFAQEFSGGVDYPFYIKADAEELYNKWCREIFETDLLRGIKVGKIKSMVNNEASSDKLDPEYPGRVKGTFHGDHHLVNGQWFPNQLCAVRDGAHNSAQGGISGNAKSGAWSIIVAGNSTYPDIDEGHNLQYCGTDSKDGEPTEATKFLLTNIETKQPVRVIRSCRCKNAQYRPAGGYRYDGLYDVVSFEKIDPTKQEYRFKLFRRDGQDPIRASGPEVRPTLQEMREYQKIQDSRGYLVD</sequence>
<evidence type="ECO:0000313" key="2">
    <source>
        <dbReference type="Proteomes" id="UP001320706"/>
    </source>
</evidence>
<evidence type="ECO:0000313" key="1">
    <source>
        <dbReference type="EMBL" id="KAK8211397.1"/>
    </source>
</evidence>
<protein>
    <submittedName>
        <fullName evidence="1">Uncharacterized protein</fullName>
    </submittedName>
</protein>
<dbReference type="Proteomes" id="UP001320706">
    <property type="component" value="Unassembled WGS sequence"/>
</dbReference>